<proteinExistence type="predicted"/>
<dbReference type="CDD" id="cd20289">
    <property type="entry name" value="cupin_ADO"/>
    <property type="match status" value="1"/>
</dbReference>
<sequence>MATKLEYVIQHALRTFRHSHRKLPECSVTELNELRSLANEITISDIGRLRNILNPNELKEFMFKKKTSLDYIPVYEDYSITVGVFLLKQGTKLPIHDHPNMHGIIKVLQGKLKITSYSVIDIESSINGIYSSMYYNHPLKVIKHPEVILTNENECCMLTPTEKNIHEVECIEGPAAFLDILSPPYEDGSSEEPRTCHYFQEHLPSAHTDSNEIDDCLRLVQVPSPF</sequence>
<dbReference type="OrthoDB" id="271433at2759"/>
<dbReference type="PANTHER" id="PTHR22966">
    <property type="entry name" value="2-AMINOETHANETHIOL DIOXYGENASE"/>
    <property type="match status" value="1"/>
</dbReference>
<keyword evidence="3" id="KW-0408">Iron</keyword>
<dbReference type="GO" id="GO:0046872">
    <property type="term" value="F:metal ion binding"/>
    <property type="evidence" value="ECO:0007669"/>
    <property type="project" value="UniProtKB-KW"/>
</dbReference>
<keyword evidence="2" id="KW-0560">Oxidoreductase</keyword>
<dbReference type="VEuPathDB" id="VectorBase:PHUM289820"/>
<dbReference type="SUPFAM" id="SSF51182">
    <property type="entry name" value="RmlC-like cupins"/>
    <property type="match status" value="1"/>
</dbReference>
<dbReference type="GeneID" id="8229639"/>
<reference evidence="4" key="1">
    <citation type="submission" date="2007-04" db="EMBL/GenBank/DDBJ databases">
        <title>Annotation of Pediculus humanus corporis strain USDA.</title>
        <authorList>
            <person name="Kirkness E."/>
            <person name="Hannick L."/>
            <person name="Hass B."/>
            <person name="Bruggner R."/>
            <person name="Lawson D."/>
            <person name="Bidwell S."/>
            <person name="Joardar V."/>
            <person name="Caler E."/>
            <person name="Walenz B."/>
            <person name="Inman J."/>
            <person name="Schobel S."/>
            <person name="Galinsky K."/>
            <person name="Amedeo P."/>
            <person name="Strausberg R."/>
        </authorList>
    </citation>
    <scope>NUCLEOTIDE SEQUENCE</scope>
    <source>
        <strain evidence="4">USDA</strain>
    </source>
</reference>
<name>E0VLM0_PEDHC</name>
<dbReference type="FunCoup" id="E0VLM0">
    <property type="interactions" value="547"/>
</dbReference>
<dbReference type="Gene3D" id="2.60.120.10">
    <property type="entry name" value="Jelly Rolls"/>
    <property type="match status" value="1"/>
</dbReference>
<evidence type="ECO:0000256" key="1">
    <source>
        <dbReference type="ARBA" id="ARBA00022723"/>
    </source>
</evidence>
<dbReference type="EMBL" id="DS235274">
    <property type="protein sequence ID" value="EEB14276.1"/>
    <property type="molecule type" value="Genomic_DNA"/>
</dbReference>
<evidence type="ECO:0000313" key="5">
    <source>
        <dbReference type="EnsemblMetazoa" id="PHUM289820-PA"/>
    </source>
</evidence>
<dbReference type="PANTHER" id="PTHR22966:SF61">
    <property type="entry name" value="2-AMINOETHANETHIOL DIOXYGENASE"/>
    <property type="match status" value="1"/>
</dbReference>
<dbReference type="Pfam" id="PF07847">
    <property type="entry name" value="PCO_ADO"/>
    <property type="match status" value="1"/>
</dbReference>
<evidence type="ECO:0000256" key="3">
    <source>
        <dbReference type="ARBA" id="ARBA00023004"/>
    </source>
</evidence>
<protein>
    <recommendedName>
        <fullName evidence="7">2-aminoethanethiol dioxygenase</fullName>
    </recommendedName>
</protein>
<dbReference type="InParanoid" id="E0VLM0"/>
<dbReference type="GO" id="GO:0016702">
    <property type="term" value="F:oxidoreductase activity, acting on single donors with incorporation of molecular oxygen, incorporation of two atoms of oxygen"/>
    <property type="evidence" value="ECO:0007669"/>
    <property type="project" value="InterPro"/>
</dbReference>
<dbReference type="RefSeq" id="XP_002427014.1">
    <property type="nucleotide sequence ID" value="XM_002426969.1"/>
</dbReference>
<dbReference type="KEGG" id="phu:Phum_PHUM289820"/>
<dbReference type="InterPro" id="IPR011051">
    <property type="entry name" value="RmlC_Cupin_sf"/>
</dbReference>
<dbReference type="InterPro" id="IPR012864">
    <property type="entry name" value="PCO/ADO"/>
</dbReference>
<dbReference type="Proteomes" id="UP000009046">
    <property type="component" value="Unassembled WGS sequence"/>
</dbReference>
<dbReference type="OMA" id="IHDHPNM"/>
<keyword evidence="1" id="KW-0479">Metal-binding</keyword>
<evidence type="ECO:0008006" key="7">
    <source>
        <dbReference type="Google" id="ProtNLM"/>
    </source>
</evidence>
<evidence type="ECO:0000313" key="4">
    <source>
        <dbReference type="EMBL" id="EEB14276.1"/>
    </source>
</evidence>
<dbReference type="STRING" id="121224.E0VLM0"/>
<reference evidence="5" key="3">
    <citation type="submission" date="2020-05" db="UniProtKB">
        <authorList>
            <consortium name="EnsemblMetazoa"/>
        </authorList>
    </citation>
    <scope>IDENTIFICATION</scope>
    <source>
        <strain evidence="5">USDA</strain>
    </source>
</reference>
<organism>
    <name type="scientific">Pediculus humanus subsp. corporis</name>
    <name type="common">Body louse</name>
    <dbReference type="NCBI Taxonomy" id="121224"/>
    <lineage>
        <taxon>Eukaryota</taxon>
        <taxon>Metazoa</taxon>
        <taxon>Ecdysozoa</taxon>
        <taxon>Arthropoda</taxon>
        <taxon>Hexapoda</taxon>
        <taxon>Insecta</taxon>
        <taxon>Pterygota</taxon>
        <taxon>Neoptera</taxon>
        <taxon>Paraneoptera</taxon>
        <taxon>Psocodea</taxon>
        <taxon>Troctomorpha</taxon>
        <taxon>Phthiraptera</taxon>
        <taxon>Anoplura</taxon>
        <taxon>Pediculidae</taxon>
        <taxon>Pediculus</taxon>
    </lineage>
</organism>
<reference evidence="4" key="2">
    <citation type="submission" date="2007-04" db="EMBL/GenBank/DDBJ databases">
        <title>The genome of the human body louse.</title>
        <authorList>
            <consortium name="The Human Body Louse Genome Consortium"/>
            <person name="Kirkness E."/>
            <person name="Walenz B."/>
            <person name="Hass B."/>
            <person name="Bruggner R."/>
            <person name="Strausberg R."/>
        </authorList>
    </citation>
    <scope>NUCLEOTIDE SEQUENCE</scope>
    <source>
        <strain evidence="4">USDA</strain>
    </source>
</reference>
<dbReference type="EMBL" id="AAZO01003364">
    <property type="status" value="NOT_ANNOTATED_CDS"/>
    <property type="molecule type" value="Genomic_DNA"/>
</dbReference>
<gene>
    <name evidence="5" type="primary">8229639</name>
    <name evidence="4" type="ORF">Phum_PHUM289820</name>
</gene>
<dbReference type="eggNOG" id="KOG4281">
    <property type="taxonomic scope" value="Eukaryota"/>
</dbReference>
<dbReference type="HOGENOM" id="CLU_061320_2_1_1"/>
<accession>E0VLM0</accession>
<keyword evidence="6" id="KW-1185">Reference proteome</keyword>
<dbReference type="EnsemblMetazoa" id="PHUM289820-RA">
    <property type="protein sequence ID" value="PHUM289820-PA"/>
    <property type="gene ID" value="PHUM289820"/>
</dbReference>
<dbReference type="GO" id="GO:0005739">
    <property type="term" value="C:mitochondrion"/>
    <property type="evidence" value="ECO:0007669"/>
    <property type="project" value="TreeGrafter"/>
</dbReference>
<evidence type="ECO:0000313" key="6">
    <source>
        <dbReference type="Proteomes" id="UP000009046"/>
    </source>
</evidence>
<dbReference type="CTD" id="8229639"/>
<evidence type="ECO:0000256" key="2">
    <source>
        <dbReference type="ARBA" id="ARBA00023002"/>
    </source>
</evidence>
<dbReference type="AlphaFoldDB" id="E0VLM0"/>
<dbReference type="InterPro" id="IPR014710">
    <property type="entry name" value="RmlC-like_jellyroll"/>
</dbReference>